<evidence type="ECO:0000313" key="8">
    <source>
        <dbReference type="Proteomes" id="UP001058267"/>
    </source>
</evidence>
<gene>
    <name evidence="7" type="ORF">NQ519_13475</name>
</gene>
<evidence type="ECO:0000256" key="1">
    <source>
        <dbReference type="ARBA" id="ARBA00008891"/>
    </source>
</evidence>
<feature type="active site" evidence="4">
    <location>
        <position position="179"/>
    </location>
</feature>
<keyword evidence="2 5" id="KW-0378">Hydrolase</keyword>
<keyword evidence="3 5" id="KW-0063">Aspartyl esterase</keyword>
<organism evidence="7 8">
    <name type="scientific">Alistipes senegalensis JC50</name>
    <dbReference type="NCBI Taxonomy" id="1033732"/>
    <lineage>
        <taxon>Bacteria</taxon>
        <taxon>Pseudomonadati</taxon>
        <taxon>Bacteroidota</taxon>
        <taxon>Bacteroidia</taxon>
        <taxon>Bacteroidales</taxon>
        <taxon>Rikenellaceae</taxon>
        <taxon>Alistipes</taxon>
    </lineage>
</organism>
<reference evidence="7" key="1">
    <citation type="journal article" date="2022" name="Cell">
        <title>Design, construction, and in vivo augmentation of a complex gut microbiome.</title>
        <authorList>
            <person name="Cheng A.G."/>
            <person name="Ho P.Y."/>
            <person name="Aranda-Diaz A."/>
            <person name="Jain S."/>
            <person name="Yu F.B."/>
            <person name="Meng X."/>
            <person name="Wang M."/>
            <person name="Iakiviak M."/>
            <person name="Nagashima K."/>
            <person name="Zhao A."/>
            <person name="Murugkar P."/>
            <person name="Patil A."/>
            <person name="Atabakhsh K."/>
            <person name="Weakley A."/>
            <person name="Yan J."/>
            <person name="Brumbaugh A.R."/>
            <person name="Higginbottom S."/>
            <person name="Dimas A."/>
            <person name="Shiver A.L."/>
            <person name="Deutschbauer A."/>
            <person name="Neff N."/>
            <person name="Sonnenburg J.L."/>
            <person name="Huang K.C."/>
            <person name="Fischbach M.A."/>
        </authorList>
    </citation>
    <scope>NUCLEOTIDE SEQUENCE</scope>
    <source>
        <strain evidence="7">JC50</strain>
    </source>
</reference>
<dbReference type="Proteomes" id="UP001058267">
    <property type="component" value="Chromosome"/>
</dbReference>
<evidence type="ECO:0000256" key="4">
    <source>
        <dbReference type="PROSITE-ProRule" id="PRU10040"/>
    </source>
</evidence>
<dbReference type="SUPFAM" id="SSF51126">
    <property type="entry name" value="Pectin lyase-like"/>
    <property type="match status" value="1"/>
</dbReference>
<dbReference type="Gene3D" id="2.160.20.10">
    <property type="entry name" value="Single-stranded right-handed beta-helix, Pectin lyase-like"/>
    <property type="match status" value="1"/>
</dbReference>
<dbReference type="Pfam" id="PF01095">
    <property type="entry name" value="Pectinesterase"/>
    <property type="match status" value="1"/>
</dbReference>
<dbReference type="InterPro" id="IPR033131">
    <property type="entry name" value="Pectinesterase_Asp_AS"/>
</dbReference>
<dbReference type="PANTHER" id="PTHR31321">
    <property type="entry name" value="ACYL-COA THIOESTER HYDROLASE YBHC-RELATED"/>
    <property type="match status" value="1"/>
</dbReference>
<evidence type="ECO:0000256" key="2">
    <source>
        <dbReference type="ARBA" id="ARBA00022801"/>
    </source>
</evidence>
<keyword evidence="5" id="KW-0732">Signal</keyword>
<comment type="pathway">
    <text evidence="5">Glycan metabolism; pectin degradation; 2-dehydro-3-deoxy-D-gluconate from pectin: step 1/5.</text>
</comment>
<dbReference type="EC" id="3.1.1.11" evidence="5"/>
<dbReference type="RefSeq" id="WP_019150634.1">
    <property type="nucleotide sequence ID" value="NZ_CP102252.1"/>
</dbReference>
<evidence type="ECO:0000256" key="3">
    <source>
        <dbReference type="ARBA" id="ARBA00023085"/>
    </source>
</evidence>
<feature type="chain" id="PRO_5044971707" description="Pectinesterase" evidence="5">
    <location>
        <begin position="20"/>
        <end position="373"/>
    </location>
</feature>
<dbReference type="InterPro" id="IPR012334">
    <property type="entry name" value="Pectin_lyas_fold"/>
</dbReference>
<name>A0ABY5V536_9BACT</name>
<comment type="catalytic activity">
    <reaction evidence="5">
        <text>[(1-&gt;4)-alpha-D-galacturonosyl methyl ester](n) + n H2O = [(1-&gt;4)-alpha-D-galacturonosyl](n) + n methanol + n H(+)</text>
        <dbReference type="Rhea" id="RHEA:22380"/>
        <dbReference type="Rhea" id="RHEA-COMP:14570"/>
        <dbReference type="Rhea" id="RHEA-COMP:14573"/>
        <dbReference type="ChEBI" id="CHEBI:15377"/>
        <dbReference type="ChEBI" id="CHEBI:15378"/>
        <dbReference type="ChEBI" id="CHEBI:17790"/>
        <dbReference type="ChEBI" id="CHEBI:140522"/>
        <dbReference type="ChEBI" id="CHEBI:140523"/>
        <dbReference type="EC" id="3.1.1.11"/>
    </reaction>
</comment>
<evidence type="ECO:0000313" key="7">
    <source>
        <dbReference type="EMBL" id="UWN64743.1"/>
    </source>
</evidence>
<dbReference type="PROSITE" id="PS00503">
    <property type="entry name" value="PECTINESTERASE_2"/>
    <property type="match status" value="1"/>
</dbReference>
<protein>
    <recommendedName>
        <fullName evidence="5">Pectinesterase</fullName>
        <ecNumber evidence="5">3.1.1.11</ecNumber>
    </recommendedName>
</protein>
<evidence type="ECO:0000259" key="6">
    <source>
        <dbReference type="Pfam" id="PF01095"/>
    </source>
</evidence>
<comment type="similarity">
    <text evidence="1">Belongs to the pectinesterase family.</text>
</comment>
<dbReference type="EMBL" id="CP102252">
    <property type="protein sequence ID" value="UWN64743.1"/>
    <property type="molecule type" value="Genomic_DNA"/>
</dbReference>
<feature type="domain" description="Pectinesterase catalytic" evidence="6">
    <location>
        <begin position="25"/>
        <end position="292"/>
    </location>
</feature>
<dbReference type="PANTHER" id="PTHR31321:SF57">
    <property type="entry name" value="PECTINESTERASE 53-RELATED"/>
    <property type="match status" value="1"/>
</dbReference>
<feature type="signal peptide" evidence="5">
    <location>
        <begin position="1"/>
        <end position="19"/>
    </location>
</feature>
<keyword evidence="8" id="KW-1185">Reference proteome</keyword>
<accession>A0ABY5V536</accession>
<sequence>MLRSAILMILLCRGLWASAETVYTVDCNGGGDFRTIQACFDALPSKPAEWRTVRIMPGTYREKVTLDVYKDKVVVVGCGKYPDDVRLVWDDHSGKVVDSRELTTYDSYTFSVQADDVLLHNLEVCNDAGRVGQAVALETRGDRIWIDGCRLIGNQDTFFTKGYVSRVFVTDSYIEGTTDFIFGPSIVEFVHCTIHCKADSFITAASTTERNKYGYVFTHCLVTAAEGVTRVYLGRPWKSTARTVWLMCELPGAICPEGWRDWHDAARKGDVFYAEFGCYGPGADRSGRVAWSRELTVGEAVDDYWFPRPGQGIFSKKTGSEAFRADWCPGSDTPTDVLPFIEYRMDRRMEATFGKMKEYLDKRRAAERASAGE</sequence>
<proteinExistence type="inferred from homology"/>
<dbReference type="InterPro" id="IPR000070">
    <property type="entry name" value="Pectinesterase_cat"/>
</dbReference>
<dbReference type="InterPro" id="IPR011050">
    <property type="entry name" value="Pectin_lyase_fold/virulence"/>
</dbReference>
<evidence type="ECO:0000256" key="5">
    <source>
        <dbReference type="RuleBase" id="RU000589"/>
    </source>
</evidence>